<comment type="caution">
    <text evidence="3">The sequence shown here is derived from an EMBL/GenBank/DDBJ whole genome shotgun (WGS) entry which is preliminary data.</text>
</comment>
<evidence type="ECO:0000313" key="3">
    <source>
        <dbReference type="EMBL" id="OJF92960.1"/>
    </source>
</evidence>
<dbReference type="InterPro" id="IPR024742">
    <property type="entry name" value="Glycogen_debranch_N"/>
</dbReference>
<dbReference type="InterPro" id="IPR010401">
    <property type="entry name" value="AGL/Gdb1"/>
</dbReference>
<dbReference type="InterPro" id="IPR008928">
    <property type="entry name" value="6-hairpin_glycosidase_sf"/>
</dbReference>
<dbReference type="Pfam" id="PF12439">
    <property type="entry name" value="GDE_N"/>
    <property type="match status" value="1"/>
</dbReference>
<keyword evidence="4" id="KW-1185">Reference proteome</keyword>
<evidence type="ECO:0000313" key="4">
    <source>
        <dbReference type="Proteomes" id="UP000182661"/>
    </source>
</evidence>
<dbReference type="AlphaFoldDB" id="A0A657LPQ1"/>
<dbReference type="Proteomes" id="UP000182661">
    <property type="component" value="Unassembled WGS sequence"/>
</dbReference>
<dbReference type="PANTHER" id="PTHR10569">
    <property type="entry name" value="GLYCOGEN DEBRANCHING ENZYME"/>
    <property type="match status" value="1"/>
</dbReference>
<dbReference type="FunFam" id="1.50.10.10:FF:000073">
    <property type="entry name" value="Glycogen debranching enzyme, hypothetical (TreX-like)"/>
    <property type="match status" value="1"/>
</dbReference>
<feature type="domain" description="Glycogen debranching enzyme bacterial and archaeal type N-terminal" evidence="2">
    <location>
        <begin position="20"/>
        <end position="232"/>
    </location>
</feature>
<gene>
    <name evidence="3" type="ORF">AX760_21795</name>
</gene>
<dbReference type="SUPFAM" id="SSF48208">
    <property type="entry name" value="Six-hairpin glycosidases"/>
    <property type="match status" value="1"/>
</dbReference>
<sequence>MVYLGFGRDVVADVRARESEWLVTNGIGGYASGTVSGMTTRGYHGVLVAALAPPVDRRVCVPAIVDVLEINGRQIALSSLRWGGGHIAPDAGEALVSFRLEGTTPIWRYDCAGVVLEKCLWMDHGANVTRIEYRLLAAPAAVCLSVGVLSDARDYHSRTFASDWRPHVSVGDGLLRVGTDDVELFARLSGASVAVDGAWWRNFDLAKERERGLTDAEDHVHAGVLTCELAKGVAAQLVLSVGQDVALSHGALADERKRQADLLALANVAEAPDWVQHLVLAADQFIARRFMHDGTPAHTVVAGYHWFADWGRDTMISLPGLTLVTGRPEIARSVLLAFADVLDRGMIPNRFPDAGTEPEFNTVDATFWFVEAIAALHRMAPDGEFLAQMYPVISSIVENLIKGTRYGIRIDPVDGLIHAGEEGVQLTWMDARVGDRVITPRMGKPIEVNALWISNLRFIIAAGETLGKDVTPFRPLLADALKGFGRFWSDDLGFCYDVLDGPQGHESKLRPNQIFAARASTGALSTEQCRKVLEVCERDLLTPCGLRSLSPDDHDYVPHYGGDQQSRDGAYHQGTVWAWLIGPFIEAHLDLYNDRARAMEILSPLADQLRIEGLGSIGEIFEASAPFAPRGCIAQAWSVAEVLRAWALIAEHKVAVSA</sequence>
<dbReference type="EMBL" id="LSRP01000109">
    <property type="protein sequence ID" value="OJF92960.1"/>
    <property type="molecule type" value="Genomic_DNA"/>
</dbReference>
<protein>
    <submittedName>
        <fullName evidence="3">Glycogen debranching protein</fullName>
    </submittedName>
</protein>
<dbReference type="InterPro" id="IPR032790">
    <property type="entry name" value="GDE_C"/>
</dbReference>
<accession>A0A657LPQ1</accession>
<reference evidence="3 4" key="1">
    <citation type="submission" date="2016-02" db="EMBL/GenBank/DDBJ databases">
        <title>Genome sequencing of a beta-galactosidase producing bacteria Rhizobium sp. 59.</title>
        <authorList>
            <person name="Wang D."/>
            <person name="Kot W."/>
            <person name="Qin Y."/>
            <person name="Hansen L."/>
            <person name="Naqvi K."/>
            <person name="Rensing C."/>
        </authorList>
    </citation>
    <scope>NUCLEOTIDE SEQUENCE [LARGE SCALE GENOMIC DNA]</scope>
    <source>
        <strain evidence="3 4">59</strain>
    </source>
</reference>
<organism evidence="3 4">
    <name type="scientific">Pararhizobium antarcticum</name>
    <dbReference type="NCBI Taxonomy" id="1798805"/>
    <lineage>
        <taxon>Bacteria</taxon>
        <taxon>Pseudomonadati</taxon>
        <taxon>Pseudomonadota</taxon>
        <taxon>Alphaproteobacteria</taxon>
        <taxon>Hyphomicrobiales</taxon>
        <taxon>Rhizobiaceae</taxon>
        <taxon>Rhizobium/Agrobacterium group</taxon>
        <taxon>Pararhizobium</taxon>
    </lineage>
</organism>
<dbReference type="GO" id="GO:0004134">
    <property type="term" value="F:4-alpha-glucanotransferase activity"/>
    <property type="evidence" value="ECO:0007669"/>
    <property type="project" value="InterPro"/>
</dbReference>
<dbReference type="GO" id="GO:0004135">
    <property type="term" value="F:amylo-alpha-1,6-glucosidase activity"/>
    <property type="evidence" value="ECO:0007669"/>
    <property type="project" value="InterPro"/>
</dbReference>
<name>A0A657LPQ1_9HYPH</name>
<evidence type="ECO:0000259" key="2">
    <source>
        <dbReference type="Pfam" id="PF12439"/>
    </source>
</evidence>
<evidence type="ECO:0000259" key="1">
    <source>
        <dbReference type="Pfam" id="PF06202"/>
    </source>
</evidence>
<dbReference type="GO" id="GO:0005980">
    <property type="term" value="P:glycogen catabolic process"/>
    <property type="evidence" value="ECO:0007669"/>
    <property type="project" value="InterPro"/>
</dbReference>
<dbReference type="PANTHER" id="PTHR10569:SF2">
    <property type="entry name" value="GLYCOGEN DEBRANCHING ENZYME"/>
    <property type="match status" value="1"/>
</dbReference>
<dbReference type="InterPro" id="IPR012341">
    <property type="entry name" value="6hp_glycosidase-like_sf"/>
</dbReference>
<dbReference type="Pfam" id="PF06202">
    <property type="entry name" value="GDE_C"/>
    <property type="match status" value="1"/>
</dbReference>
<feature type="domain" description="Glycogen debranching enzyme C-terminal" evidence="1">
    <location>
        <begin position="281"/>
        <end position="644"/>
    </location>
</feature>
<dbReference type="Gene3D" id="1.50.10.10">
    <property type="match status" value="1"/>
</dbReference>
<proteinExistence type="predicted"/>